<keyword evidence="2" id="KW-1185">Reference proteome</keyword>
<sequence>MASVLWVKLGNYRATQVSTDGCTDVFDFLEACKKKLEPDLDNVSVARLSLSTTEGGEAICPGLPLTEIPSQPGYSINDCDNPLFIRVVNHFYTHPSTPTVWRATGLITGAKQPGCRHWMYRAAQAYAGFYEKRKGIKLNPFSYRDNGTLAITVLFDQRRNAVQFRAAVYEKFSTLSPDSELAVSLSVNYDSKAVLDGTILVAHFIQVDESLSETPKAMSGVTELDTTSTVFRYQRLEDERFFCSLYKANRAHLIEKSLCEKGKRFAKFHDNENNFLALTRQVRSWFEARSNGSEKIPFFKLLIKHVSANQDPANDFRYCVLLTVEAYNAEIARWLFPRLKEGSSVVNDTHAETFVYVLDPEEFRVCISWKNDQIDSLWNFTPQLNE</sequence>
<gene>
    <name evidence="1" type="ORF">HK103_002376</name>
</gene>
<proteinExistence type="predicted"/>
<comment type="caution">
    <text evidence="1">The sequence shown here is derived from an EMBL/GenBank/DDBJ whole genome shotgun (WGS) entry which is preliminary data.</text>
</comment>
<protein>
    <submittedName>
        <fullName evidence="1">Uncharacterized protein</fullName>
    </submittedName>
</protein>
<evidence type="ECO:0000313" key="2">
    <source>
        <dbReference type="Proteomes" id="UP001210925"/>
    </source>
</evidence>
<dbReference type="Proteomes" id="UP001210925">
    <property type="component" value="Unassembled WGS sequence"/>
</dbReference>
<dbReference type="AlphaFoldDB" id="A0AAD5UD66"/>
<dbReference type="EMBL" id="JADGKB010000180">
    <property type="protein sequence ID" value="KAJ3251508.1"/>
    <property type="molecule type" value="Genomic_DNA"/>
</dbReference>
<name>A0AAD5UD66_9FUNG</name>
<evidence type="ECO:0000313" key="1">
    <source>
        <dbReference type="EMBL" id="KAJ3251508.1"/>
    </source>
</evidence>
<accession>A0AAD5UD66</accession>
<reference evidence="1" key="1">
    <citation type="submission" date="2020-05" db="EMBL/GenBank/DDBJ databases">
        <title>Phylogenomic resolution of chytrid fungi.</title>
        <authorList>
            <person name="Stajich J.E."/>
            <person name="Amses K."/>
            <person name="Simmons R."/>
            <person name="Seto K."/>
            <person name="Myers J."/>
            <person name="Bonds A."/>
            <person name="Quandt C.A."/>
            <person name="Barry K."/>
            <person name="Liu P."/>
            <person name="Grigoriev I."/>
            <person name="Longcore J.E."/>
            <person name="James T.Y."/>
        </authorList>
    </citation>
    <scope>NUCLEOTIDE SEQUENCE</scope>
    <source>
        <strain evidence="1">PLAUS21</strain>
    </source>
</reference>
<organism evidence="1 2">
    <name type="scientific">Boothiomyces macroporosus</name>
    <dbReference type="NCBI Taxonomy" id="261099"/>
    <lineage>
        <taxon>Eukaryota</taxon>
        <taxon>Fungi</taxon>
        <taxon>Fungi incertae sedis</taxon>
        <taxon>Chytridiomycota</taxon>
        <taxon>Chytridiomycota incertae sedis</taxon>
        <taxon>Chytridiomycetes</taxon>
        <taxon>Rhizophydiales</taxon>
        <taxon>Terramycetaceae</taxon>
        <taxon>Boothiomyces</taxon>
    </lineage>
</organism>